<evidence type="ECO:0000313" key="2">
    <source>
        <dbReference type="Proteomes" id="UP000735302"/>
    </source>
</evidence>
<keyword evidence="2" id="KW-1185">Reference proteome</keyword>
<dbReference type="EMBL" id="BLXT01003251">
    <property type="protein sequence ID" value="GFO01251.1"/>
    <property type="molecule type" value="Genomic_DNA"/>
</dbReference>
<dbReference type="AlphaFoldDB" id="A0AAV3ZZB3"/>
<accession>A0AAV3ZZB3</accession>
<name>A0AAV3ZZB3_9GAST</name>
<reference evidence="1 2" key="1">
    <citation type="journal article" date="2021" name="Elife">
        <title>Chloroplast acquisition without the gene transfer in kleptoplastic sea slugs, Plakobranchus ocellatus.</title>
        <authorList>
            <person name="Maeda T."/>
            <person name="Takahashi S."/>
            <person name="Yoshida T."/>
            <person name="Shimamura S."/>
            <person name="Takaki Y."/>
            <person name="Nagai Y."/>
            <person name="Toyoda A."/>
            <person name="Suzuki Y."/>
            <person name="Arimoto A."/>
            <person name="Ishii H."/>
            <person name="Satoh N."/>
            <person name="Nishiyama T."/>
            <person name="Hasebe M."/>
            <person name="Maruyama T."/>
            <person name="Minagawa J."/>
            <person name="Obokata J."/>
            <person name="Shigenobu S."/>
        </authorList>
    </citation>
    <scope>NUCLEOTIDE SEQUENCE [LARGE SCALE GENOMIC DNA]</scope>
</reference>
<protein>
    <submittedName>
        <fullName evidence="1">Uncharacterized protein</fullName>
    </submittedName>
</protein>
<dbReference type="Proteomes" id="UP000735302">
    <property type="component" value="Unassembled WGS sequence"/>
</dbReference>
<evidence type="ECO:0000313" key="1">
    <source>
        <dbReference type="EMBL" id="GFO01251.1"/>
    </source>
</evidence>
<organism evidence="1 2">
    <name type="scientific">Plakobranchus ocellatus</name>
    <dbReference type="NCBI Taxonomy" id="259542"/>
    <lineage>
        <taxon>Eukaryota</taxon>
        <taxon>Metazoa</taxon>
        <taxon>Spiralia</taxon>
        <taxon>Lophotrochozoa</taxon>
        <taxon>Mollusca</taxon>
        <taxon>Gastropoda</taxon>
        <taxon>Heterobranchia</taxon>
        <taxon>Euthyneura</taxon>
        <taxon>Panpulmonata</taxon>
        <taxon>Sacoglossa</taxon>
        <taxon>Placobranchoidea</taxon>
        <taxon>Plakobranchidae</taxon>
        <taxon>Plakobranchus</taxon>
    </lineage>
</organism>
<comment type="caution">
    <text evidence="1">The sequence shown here is derived from an EMBL/GenBank/DDBJ whole genome shotgun (WGS) entry which is preliminary data.</text>
</comment>
<gene>
    <name evidence="1" type="ORF">PoB_002775600</name>
</gene>
<sequence length="109" mass="12207">MVTLVEQLNSFNDANVSASPVPKKGKVDDKSKTKLKLKQARHKLCACTHLITAMCARLICFSPVNDLAFNINSFYDSSDKIKQDEAPLRFIQIKEPQRVVVTDAEGKQK</sequence>
<proteinExistence type="predicted"/>